<sequence length="63" mass="7091">MDILEMARNSGMLVMLDGRIGREEYHSVSGSLQALQRFADALRDSLSLKANENSACRQHVVWL</sequence>
<dbReference type="Proteomes" id="UP000254875">
    <property type="component" value="Unassembled WGS sequence"/>
</dbReference>
<dbReference type="AlphaFoldDB" id="A0A370N1H8"/>
<accession>A0A370N1H8</accession>
<organism evidence="1 2">
    <name type="scientific">Paraburkholderia lacunae</name>
    <dbReference type="NCBI Taxonomy" id="2211104"/>
    <lineage>
        <taxon>Bacteria</taxon>
        <taxon>Pseudomonadati</taxon>
        <taxon>Pseudomonadota</taxon>
        <taxon>Betaproteobacteria</taxon>
        <taxon>Burkholderiales</taxon>
        <taxon>Burkholderiaceae</taxon>
        <taxon>Paraburkholderia</taxon>
    </lineage>
</organism>
<protein>
    <submittedName>
        <fullName evidence="1">Uncharacterized protein</fullName>
    </submittedName>
</protein>
<dbReference type="RefSeq" id="WP_115105631.1">
    <property type="nucleotide sequence ID" value="NZ_QHKS01000022.1"/>
</dbReference>
<evidence type="ECO:0000313" key="2">
    <source>
        <dbReference type="Proteomes" id="UP000254875"/>
    </source>
</evidence>
<evidence type="ECO:0000313" key="1">
    <source>
        <dbReference type="EMBL" id="RDJ99469.1"/>
    </source>
</evidence>
<reference evidence="2" key="1">
    <citation type="submission" date="2018-05" db="EMBL/GenBank/DDBJ databases">
        <authorList>
            <person name="Feng T."/>
        </authorList>
    </citation>
    <scope>NUCLEOTIDE SEQUENCE [LARGE SCALE GENOMIC DNA]</scope>
    <source>
        <strain evidence="2">S27</strain>
    </source>
</reference>
<name>A0A370N1H8_9BURK</name>
<comment type="caution">
    <text evidence="1">The sequence shown here is derived from an EMBL/GenBank/DDBJ whole genome shotgun (WGS) entry which is preliminary data.</text>
</comment>
<proteinExistence type="predicted"/>
<dbReference type="EMBL" id="QHKS01000022">
    <property type="protein sequence ID" value="RDJ99469.1"/>
    <property type="molecule type" value="Genomic_DNA"/>
</dbReference>
<keyword evidence="2" id="KW-1185">Reference proteome</keyword>
<dbReference type="OrthoDB" id="9134529at2"/>
<gene>
    <name evidence="1" type="ORF">DLM46_27690</name>
</gene>